<feature type="compositionally biased region" description="Low complexity" evidence="1">
    <location>
        <begin position="62"/>
        <end position="74"/>
    </location>
</feature>
<sequence>MSVSGIGSASFPSARLRLPAQNAASQGASGPGAQPPHSGDGATSAHARPSGERADTSGTPQASGRSTGASAARGQIAGGLTAEQLVELDRLKARDTEVRQHEAAHQGAGGAYTGSASFTFTRGPDGKRYATGGEVSVDTSPIPGKPEDTIAKMRILQQAALAPAEPSPQDRRVAAQAARAMHQAQSELQQQDRAQAHASAGDDGSRQRRLAHAAGAYRETEKASAA</sequence>
<feature type="region of interest" description="Disordered" evidence="1">
    <location>
        <begin position="161"/>
        <end position="226"/>
    </location>
</feature>
<evidence type="ECO:0000256" key="1">
    <source>
        <dbReference type="SAM" id="MobiDB-lite"/>
    </source>
</evidence>
<dbReference type="RefSeq" id="WP_187570311.1">
    <property type="nucleotide sequence ID" value="NZ_CP060711.1"/>
</dbReference>
<dbReference type="AlphaFoldDB" id="A0A7G9QT72"/>
<feature type="compositionally biased region" description="Polar residues" evidence="1">
    <location>
        <begin position="1"/>
        <end position="11"/>
    </location>
</feature>
<dbReference type="EMBL" id="CP060711">
    <property type="protein sequence ID" value="QNN46547.1"/>
    <property type="molecule type" value="Genomic_DNA"/>
</dbReference>
<evidence type="ECO:0000313" key="2">
    <source>
        <dbReference type="EMBL" id="QNN46547.1"/>
    </source>
</evidence>
<feature type="compositionally biased region" description="Low complexity" evidence="1">
    <location>
        <begin position="19"/>
        <end position="39"/>
    </location>
</feature>
<dbReference type="Proteomes" id="UP000515977">
    <property type="component" value="Chromosome"/>
</dbReference>
<protein>
    <recommendedName>
        <fullName evidence="4">SprA-related family protein</fullName>
    </recommendedName>
</protein>
<gene>
    <name evidence="2" type="ORF">H9L17_15530</name>
</gene>
<name>A0A7G9QT72_9GAMM</name>
<evidence type="ECO:0000313" key="3">
    <source>
        <dbReference type="Proteomes" id="UP000515977"/>
    </source>
</evidence>
<evidence type="ECO:0008006" key="4">
    <source>
        <dbReference type="Google" id="ProtNLM"/>
    </source>
</evidence>
<dbReference type="Pfam" id="PF12118">
    <property type="entry name" value="SprA-related"/>
    <property type="match status" value="1"/>
</dbReference>
<accession>A0A7G9QT72</accession>
<feature type="compositionally biased region" description="Low complexity" evidence="1">
    <location>
        <begin position="174"/>
        <end position="185"/>
    </location>
</feature>
<keyword evidence="3" id="KW-1185">Reference proteome</keyword>
<organism evidence="2 3">
    <name type="scientific">Thermomonas brevis</name>
    <dbReference type="NCBI Taxonomy" id="215691"/>
    <lineage>
        <taxon>Bacteria</taxon>
        <taxon>Pseudomonadati</taxon>
        <taxon>Pseudomonadota</taxon>
        <taxon>Gammaproteobacteria</taxon>
        <taxon>Lysobacterales</taxon>
        <taxon>Lysobacteraceae</taxon>
        <taxon>Thermomonas</taxon>
    </lineage>
</organism>
<dbReference type="InterPro" id="IPR021973">
    <property type="entry name" value="SprA-related"/>
</dbReference>
<proteinExistence type="predicted"/>
<dbReference type="KEGG" id="tbv:H9L17_15530"/>
<reference evidence="2 3" key="1">
    <citation type="submission" date="2020-08" db="EMBL/GenBank/DDBJ databases">
        <title>Genome sequence of Thermomonas brevis KACC 16975T.</title>
        <authorList>
            <person name="Hyun D.-W."/>
            <person name="Bae J.-W."/>
        </authorList>
    </citation>
    <scope>NUCLEOTIDE SEQUENCE [LARGE SCALE GENOMIC DNA]</scope>
    <source>
        <strain evidence="2 3">KACC 16975</strain>
    </source>
</reference>
<feature type="region of interest" description="Disordered" evidence="1">
    <location>
        <begin position="1"/>
        <end position="80"/>
    </location>
</feature>
<feature type="region of interest" description="Disordered" evidence="1">
    <location>
        <begin position="96"/>
        <end position="147"/>
    </location>
</feature>